<evidence type="ECO:0000256" key="1">
    <source>
        <dbReference type="ARBA" id="ARBA00004167"/>
    </source>
</evidence>
<keyword evidence="4 6" id="KW-1133">Transmembrane helix</keyword>
<reference evidence="7" key="1">
    <citation type="submission" date="2019-04" db="EMBL/GenBank/DDBJ databases">
        <title>Evolution of Biomass-Degrading Anaerobic Consortia Revealed by Metagenomics.</title>
        <authorList>
            <person name="Peng X."/>
        </authorList>
    </citation>
    <scope>NUCLEOTIDE SEQUENCE</scope>
    <source>
        <strain evidence="7">SIG66</strain>
    </source>
</reference>
<keyword evidence="5 6" id="KW-0472">Membrane</keyword>
<accession>A0A928HI25</accession>
<feature type="transmembrane region" description="Helical" evidence="6">
    <location>
        <begin position="6"/>
        <end position="25"/>
    </location>
</feature>
<comment type="caution">
    <text evidence="7">The sequence shown here is derived from an EMBL/GenBank/DDBJ whole genome shotgun (WGS) entry which is preliminary data.</text>
</comment>
<dbReference type="SUPFAM" id="SSF54523">
    <property type="entry name" value="Pili subunits"/>
    <property type="match status" value="1"/>
</dbReference>
<dbReference type="PANTHER" id="PTHR30093">
    <property type="entry name" value="GENERAL SECRETION PATHWAY PROTEIN G"/>
    <property type="match status" value="1"/>
</dbReference>
<gene>
    <name evidence="7" type="ORF">E7027_00445</name>
</gene>
<keyword evidence="2" id="KW-0488">Methylation</keyword>
<evidence type="ECO:0000256" key="3">
    <source>
        <dbReference type="ARBA" id="ARBA00022692"/>
    </source>
</evidence>
<sequence length="158" mass="17515">MKGFTLIELLVVVLIIGILSAVALPQYTKAVEKSRVAQVVNLLKAAKDAEEVYYMANGVYTSDKENLDIDWTCPDGWTCLLRGDSREPGNTYDKMSAHRTGNTNWGIIYSFQHRSDNTALANKLYCWAITSDAKAVNLCKSLGPHLSTSSGYARYTIQ</sequence>
<evidence type="ECO:0000313" key="7">
    <source>
        <dbReference type="EMBL" id="MBE6420610.1"/>
    </source>
</evidence>
<evidence type="ECO:0000256" key="5">
    <source>
        <dbReference type="ARBA" id="ARBA00023136"/>
    </source>
</evidence>
<dbReference type="GO" id="GO:0015628">
    <property type="term" value="P:protein secretion by the type II secretion system"/>
    <property type="evidence" value="ECO:0007669"/>
    <property type="project" value="InterPro"/>
</dbReference>
<dbReference type="AlphaFoldDB" id="A0A928HI25"/>
<organism evidence="7 8">
    <name type="scientific">Candidatus Avelusimicrobium gallicola</name>
    <dbReference type="NCBI Taxonomy" id="2562704"/>
    <lineage>
        <taxon>Bacteria</taxon>
        <taxon>Pseudomonadati</taxon>
        <taxon>Elusimicrobiota</taxon>
        <taxon>Elusimicrobia</taxon>
        <taxon>Elusimicrobiales</taxon>
        <taxon>Elusimicrobiaceae</taxon>
        <taxon>Candidatus Avelusimicrobium</taxon>
    </lineage>
</organism>
<dbReference type="GO" id="GO:0015627">
    <property type="term" value="C:type II protein secretion system complex"/>
    <property type="evidence" value="ECO:0007669"/>
    <property type="project" value="InterPro"/>
</dbReference>
<keyword evidence="3 6" id="KW-0812">Transmembrane</keyword>
<dbReference type="InterPro" id="IPR012902">
    <property type="entry name" value="N_methyl_site"/>
</dbReference>
<dbReference type="Pfam" id="PF07963">
    <property type="entry name" value="N_methyl"/>
    <property type="match status" value="1"/>
</dbReference>
<dbReference type="PROSITE" id="PS00409">
    <property type="entry name" value="PROKAR_NTER_METHYL"/>
    <property type="match status" value="1"/>
</dbReference>
<comment type="subcellular location">
    <subcellularLocation>
        <location evidence="1">Membrane</location>
        <topology evidence="1">Single-pass membrane protein</topology>
    </subcellularLocation>
</comment>
<proteinExistence type="predicted"/>
<protein>
    <submittedName>
        <fullName evidence="7">Prepilin-type N-terminal cleavage/methylation domain-containing protein</fullName>
    </submittedName>
</protein>
<evidence type="ECO:0000256" key="6">
    <source>
        <dbReference type="SAM" id="Phobius"/>
    </source>
</evidence>
<dbReference type="Gene3D" id="3.30.700.10">
    <property type="entry name" value="Glycoprotein, Type 4 Pilin"/>
    <property type="match status" value="1"/>
</dbReference>
<dbReference type="NCBIfam" id="TIGR02532">
    <property type="entry name" value="IV_pilin_GFxxxE"/>
    <property type="match status" value="1"/>
</dbReference>
<evidence type="ECO:0000313" key="8">
    <source>
        <dbReference type="Proteomes" id="UP000725649"/>
    </source>
</evidence>
<dbReference type="InterPro" id="IPR000983">
    <property type="entry name" value="Bac_GSPG_pilin"/>
</dbReference>
<evidence type="ECO:0000256" key="4">
    <source>
        <dbReference type="ARBA" id="ARBA00022989"/>
    </source>
</evidence>
<dbReference type="PRINTS" id="PR00813">
    <property type="entry name" value="BCTERIALGSPG"/>
</dbReference>
<dbReference type="Proteomes" id="UP000725649">
    <property type="component" value="Unassembled WGS sequence"/>
</dbReference>
<evidence type="ECO:0000256" key="2">
    <source>
        <dbReference type="ARBA" id="ARBA00022481"/>
    </source>
</evidence>
<dbReference type="InterPro" id="IPR045584">
    <property type="entry name" value="Pilin-like"/>
</dbReference>
<dbReference type="EMBL" id="SUVG01000001">
    <property type="protein sequence ID" value="MBE6420610.1"/>
    <property type="molecule type" value="Genomic_DNA"/>
</dbReference>
<name>A0A928HI25_9BACT</name>
<dbReference type="GO" id="GO:0016020">
    <property type="term" value="C:membrane"/>
    <property type="evidence" value="ECO:0007669"/>
    <property type="project" value="UniProtKB-SubCell"/>
</dbReference>
<dbReference type="PANTHER" id="PTHR30093:SF44">
    <property type="entry name" value="TYPE II SECRETION SYSTEM CORE PROTEIN G"/>
    <property type="match status" value="1"/>
</dbReference>